<dbReference type="Proteomes" id="UP001230156">
    <property type="component" value="Unassembled WGS sequence"/>
</dbReference>
<feature type="domain" description="N-acetyltransferase" evidence="3">
    <location>
        <begin position="3"/>
        <end position="153"/>
    </location>
</feature>
<dbReference type="InterPro" id="IPR051016">
    <property type="entry name" value="Diverse_Substrate_AcTransf"/>
</dbReference>
<dbReference type="InterPro" id="IPR000182">
    <property type="entry name" value="GNAT_dom"/>
</dbReference>
<gene>
    <name evidence="4" type="ORF">Q8A70_17260</name>
</gene>
<dbReference type="SUPFAM" id="SSF55729">
    <property type="entry name" value="Acyl-CoA N-acyltransferases (Nat)"/>
    <property type="match status" value="1"/>
</dbReference>
<protein>
    <submittedName>
        <fullName evidence="4">GNAT family N-acetyltransferase</fullName>
    </submittedName>
</protein>
<reference evidence="5" key="1">
    <citation type="submission" date="2023-08" db="EMBL/GenBank/DDBJ databases">
        <title>Rhodospirillaceae gen. nov., a novel taxon isolated from the Yangtze River Yuezi River estuary sludge.</title>
        <authorList>
            <person name="Ruan L."/>
        </authorList>
    </citation>
    <scope>NUCLEOTIDE SEQUENCE [LARGE SCALE GENOMIC DNA]</scope>
    <source>
        <strain evidence="5">R-7</strain>
    </source>
</reference>
<organism evidence="4 5">
    <name type="scientific">Dongia sedimenti</name>
    <dbReference type="NCBI Taxonomy" id="3064282"/>
    <lineage>
        <taxon>Bacteria</taxon>
        <taxon>Pseudomonadati</taxon>
        <taxon>Pseudomonadota</taxon>
        <taxon>Alphaproteobacteria</taxon>
        <taxon>Rhodospirillales</taxon>
        <taxon>Dongiaceae</taxon>
        <taxon>Dongia</taxon>
    </lineage>
</organism>
<dbReference type="Pfam" id="PF00583">
    <property type="entry name" value="Acetyltransf_1"/>
    <property type="match status" value="1"/>
</dbReference>
<dbReference type="PANTHER" id="PTHR10545:SF29">
    <property type="entry name" value="GH14572P-RELATED"/>
    <property type="match status" value="1"/>
</dbReference>
<dbReference type="RefSeq" id="WP_379957417.1">
    <property type="nucleotide sequence ID" value="NZ_JAUYVI010000005.1"/>
</dbReference>
<dbReference type="PANTHER" id="PTHR10545">
    <property type="entry name" value="DIAMINE N-ACETYLTRANSFERASE"/>
    <property type="match status" value="1"/>
</dbReference>
<keyword evidence="2" id="KW-0012">Acyltransferase</keyword>
<evidence type="ECO:0000259" key="3">
    <source>
        <dbReference type="PROSITE" id="PS51186"/>
    </source>
</evidence>
<evidence type="ECO:0000256" key="1">
    <source>
        <dbReference type="ARBA" id="ARBA00022679"/>
    </source>
</evidence>
<accession>A0ABU0YNY6</accession>
<keyword evidence="5" id="KW-1185">Reference proteome</keyword>
<comment type="caution">
    <text evidence="4">The sequence shown here is derived from an EMBL/GenBank/DDBJ whole genome shotgun (WGS) entry which is preliminary data.</text>
</comment>
<keyword evidence="1" id="KW-0808">Transferase</keyword>
<dbReference type="InterPro" id="IPR016181">
    <property type="entry name" value="Acyl_CoA_acyltransferase"/>
</dbReference>
<dbReference type="CDD" id="cd04301">
    <property type="entry name" value="NAT_SF"/>
    <property type="match status" value="1"/>
</dbReference>
<evidence type="ECO:0000313" key="5">
    <source>
        <dbReference type="Proteomes" id="UP001230156"/>
    </source>
</evidence>
<sequence length="153" mass="17374">MTVTVRPIRREDAEAIVGMLKEFGAFLISLGDPWDSKFTEERYLEDGFGPEPAFGGFIAEEAGQPLGYILHTPSYDTDVGCRVLFIIDLWVRPWTRRLGVGRKLMDAAAELGRQRHCGYLLWAVFKPNTLARRFYDGIGGKETTDLDWMTLKL</sequence>
<dbReference type="Gene3D" id="3.40.630.30">
    <property type="match status" value="1"/>
</dbReference>
<dbReference type="EMBL" id="JAUYVI010000005">
    <property type="protein sequence ID" value="MDQ7249440.1"/>
    <property type="molecule type" value="Genomic_DNA"/>
</dbReference>
<dbReference type="PROSITE" id="PS51186">
    <property type="entry name" value="GNAT"/>
    <property type="match status" value="1"/>
</dbReference>
<proteinExistence type="predicted"/>
<evidence type="ECO:0000256" key="2">
    <source>
        <dbReference type="ARBA" id="ARBA00023315"/>
    </source>
</evidence>
<evidence type="ECO:0000313" key="4">
    <source>
        <dbReference type="EMBL" id="MDQ7249440.1"/>
    </source>
</evidence>
<name>A0ABU0YNY6_9PROT</name>